<proteinExistence type="predicted"/>
<keyword evidence="1" id="KW-1133">Transmembrane helix</keyword>
<keyword evidence="1" id="KW-0472">Membrane</keyword>
<comment type="caution">
    <text evidence="2">The sequence shown here is derived from an EMBL/GenBank/DDBJ whole genome shotgun (WGS) entry which is preliminary data.</text>
</comment>
<name>A0AAP7GX81_AGGAP</name>
<evidence type="ECO:0000256" key="1">
    <source>
        <dbReference type="SAM" id="Phobius"/>
    </source>
</evidence>
<dbReference type="RefSeq" id="WP_005700504.1">
    <property type="nucleotide sequence ID" value="NZ_CAUTUO010000002.1"/>
</dbReference>
<evidence type="ECO:0000313" key="3">
    <source>
        <dbReference type="Proteomes" id="UP000092746"/>
    </source>
</evidence>
<dbReference type="AlphaFoldDB" id="A0AAP7GX81"/>
<sequence>MNIEKTKRDCLPLAITITYLAISLILLVWLGLTYQLYLILLIVGIALWTAYKRKADLKDESTLYLIALLFSSGLITITNLSFEEIKIWSENLTFDDYFFIKLISNLAGWTFLPLSAAKLATLRDIE</sequence>
<feature type="transmembrane region" description="Helical" evidence="1">
    <location>
        <begin position="36"/>
        <end position="51"/>
    </location>
</feature>
<dbReference type="Proteomes" id="UP000092746">
    <property type="component" value="Unassembled WGS sequence"/>
</dbReference>
<feature type="transmembrane region" description="Helical" evidence="1">
    <location>
        <begin position="102"/>
        <end position="121"/>
    </location>
</feature>
<reference evidence="2 3" key="1">
    <citation type="submission" date="2016-06" db="EMBL/GenBank/DDBJ databases">
        <title>Simultaneous identification of Haemophilus influenzae and Haemophilus haemolyticus using TaqMan real-time PCR.</title>
        <authorList>
            <person name="Price E.P."/>
            <person name="Sarovich D.S."/>
            <person name="Harris T."/>
            <person name="Spargo J.C."/>
            <person name="Nosworthy E."/>
            <person name="Beissbarth J."/>
            <person name="Smith-Vaughan H."/>
        </authorList>
    </citation>
    <scope>NUCLEOTIDE SEQUENCE [LARGE SCALE GENOMIC DNA]</scope>
    <source>
        <strain evidence="2 3">ATCC 7901</strain>
    </source>
</reference>
<feature type="transmembrane region" description="Helical" evidence="1">
    <location>
        <begin position="63"/>
        <end position="82"/>
    </location>
</feature>
<protein>
    <submittedName>
        <fullName evidence="2">Uncharacterized protein</fullName>
    </submittedName>
</protein>
<dbReference type="EMBL" id="MAQE01000012">
    <property type="protein sequence ID" value="OBY52535.1"/>
    <property type="molecule type" value="Genomic_DNA"/>
</dbReference>
<evidence type="ECO:0000313" key="2">
    <source>
        <dbReference type="EMBL" id="OBY52535.1"/>
    </source>
</evidence>
<keyword evidence="1" id="KW-0812">Transmembrane</keyword>
<accession>A0AAP7GX81</accession>
<gene>
    <name evidence="2" type="ORF">BBB52_04090</name>
</gene>
<organism evidence="2 3">
    <name type="scientific">Aggregatibacter aphrophilus</name>
    <name type="common">Haemophilus aphrophilus</name>
    <dbReference type="NCBI Taxonomy" id="732"/>
    <lineage>
        <taxon>Bacteria</taxon>
        <taxon>Pseudomonadati</taxon>
        <taxon>Pseudomonadota</taxon>
        <taxon>Gammaproteobacteria</taxon>
        <taxon>Pasteurellales</taxon>
        <taxon>Pasteurellaceae</taxon>
        <taxon>Aggregatibacter</taxon>
    </lineage>
</organism>
<feature type="transmembrane region" description="Helical" evidence="1">
    <location>
        <begin position="12"/>
        <end position="30"/>
    </location>
</feature>